<reference evidence="1 2" key="1">
    <citation type="submission" date="2019-06" db="EMBL/GenBank/DDBJ databases">
        <title>Sorghum-associated microbial communities from plants grown in Nebraska, USA.</title>
        <authorList>
            <person name="Schachtman D."/>
        </authorList>
    </citation>
    <scope>NUCLEOTIDE SEQUENCE [LARGE SCALE GENOMIC DNA]</scope>
    <source>
        <strain evidence="1 2">2482</strain>
    </source>
</reference>
<accession>A0A561CKB5</accession>
<dbReference type="InterPro" id="IPR052927">
    <property type="entry name" value="DCC_oxidoreductase"/>
</dbReference>
<name>A0A561CKB5_9BACI</name>
<dbReference type="AlphaFoldDB" id="A0A561CKB5"/>
<sequence>MLMERIILFDGECNLCNSSVQFILKRDPKGVFTFTSLQGKTGQEILIKHGLELNVNSFVLMEGDKLYLKSEAALRVCKQLNGFWPLYTFLLAVPPFVRDFVYNLVAANRYKWFGKRETCLLSLPEWKSRFLE</sequence>
<gene>
    <name evidence="1" type="ORF">FB550_12148</name>
</gene>
<proteinExistence type="predicted"/>
<organism evidence="1 2">
    <name type="scientific">Neobacillus bataviensis</name>
    <dbReference type="NCBI Taxonomy" id="220685"/>
    <lineage>
        <taxon>Bacteria</taxon>
        <taxon>Bacillati</taxon>
        <taxon>Bacillota</taxon>
        <taxon>Bacilli</taxon>
        <taxon>Bacillales</taxon>
        <taxon>Bacillaceae</taxon>
        <taxon>Neobacillus</taxon>
    </lineage>
</organism>
<dbReference type="PANTHER" id="PTHR33639:SF2">
    <property type="entry name" value="DUF393 DOMAIN-CONTAINING PROTEIN"/>
    <property type="match status" value="1"/>
</dbReference>
<dbReference type="EMBL" id="VIVN01000021">
    <property type="protein sequence ID" value="TWD91606.1"/>
    <property type="molecule type" value="Genomic_DNA"/>
</dbReference>
<dbReference type="InterPro" id="IPR007263">
    <property type="entry name" value="DCC1-like"/>
</dbReference>
<dbReference type="Proteomes" id="UP000319671">
    <property type="component" value="Unassembled WGS sequence"/>
</dbReference>
<dbReference type="PANTHER" id="PTHR33639">
    <property type="entry name" value="THIOL-DISULFIDE OXIDOREDUCTASE DCC"/>
    <property type="match status" value="1"/>
</dbReference>
<protein>
    <submittedName>
        <fullName evidence="1">Putative DCC family thiol-disulfide oxidoreductase YuxK</fullName>
    </submittedName>
</protein>
<keyword evidence="2" id="KW-1185">Reference proteome</keyword>
<evidence type="ECO:0000313" key="2">
    <source>
        <dbReference type="Proteomes" id="UP000319671"/>
    </source>
</evidence>
<comment type="caution">
    <text evidence="1">The sequence shown here is derived from an EMBL/GenBank/DDBJ whole genome shotgun (WGS) entry which is preliminary data.</text>
</comment>
<dbReference type="GO" id="GO:0015035">
    <property type="term" value="F:protein-disulfide reductase activity"/>
    <property type="evidence" value="ECO:0007669"/>
    <property type="project" value="InterPro"/>
</dbReference>
<evidence type="ECO:0000313" key="1">
    <source>
        <dbReference type="EMBL" id="TWD91606.1"/>
    </source>
</evidence>
<dbReference type="Pfam" id="PF04134">
    <property type="entry name" value="DCC1-like"/>
    <property type="match status" value="1"/>
</dbReference>